<dbReference type="InterPro" id="IPR036291">
    <property type="entry name" value="NAD(P)-bd_dom_sf"/>
</dbReference>
<reference evidence="2 3" key="1">
    <citation type="submission" date="2018-04" db="EMBL/GenBank/DDBJ databases">
        <title>Draft Genome Sequence of Phosphate-Solubilizing Chryseobacterium sp. ISE14 that is a Biocontrol and Plant Growth-Promoting Rhizobacterium Isolated from Cucumber.</title>
        <authorList>
            <person name="Jeong J.-J."/>
            <person name="Sang M.K."/>
            <person name="Choi I.-G."/>
            <person name="Kim K.D."/>
        </authorList>
    </citation>
    <scope>NUCLEOTIDE SEQUENCE [LARGE SCALE GENOMIC DNA]</scope>
    <source>
        <strain evidence="2 3">ISE14</strain>
    </source>
</reference>
<evidence type="ECO:0000259" key="1">
    <source>
        <dbReference type="Pfam" id="PF01370"/>
    </source>
</evidence>
<proteinExistence type="predicted"/>
<name>A0A316XL89_9FLAO</name>
<dbReference type="InterPro" id="IPR001509">
    <property type="entry name" value="Epimerase_deHydtase"/>
</dbReference>
<dbReference type="PANTHER" id="PTHR43245:SF13">
    <property type="entry name" value="UDP-D-APIOSE_UDP-D-XYLOSE SYNTHASE 2"/>
    <property type="match status" value="1"/>
</dbReference>
<dbReference type="RefSeq" id="WP_109711124.1">
    <property type="nucleotide sequence ID" value="NZ_PPED02000001.1"/>
</dbReference>
<dbReference type="Gene3D" id="3.40.50.720">
    <property type="entry name" value="NAD(P)-binding Rossmann-like Domain"/>
    <property type="match status" value="1"/>
</dbReference>
<accession>A0A316XL89</accession>
<organism evidence="2 3">
    <name type="scientific">Chryseobacterium phosphatilyticum</name>
    <dbReference type="NCBI Taxonomy" id="475075"/>
    <lineage>
        <taxon>Bacteria</taxon>
        <taxon>Pseudomonadati</taxon>
        <taxon>Bacteroidota</taxon>
        <taxon>Flavobacteriia</taxon>
        <taxon>Flavobacteriales</taxon>
        <taxon>Weeksellaceae</taxon>
        <taxon>Chryseobacterium group</taxon>
        <taxon>Chryseobacterium</taxon>
    </lineage>
</organism>
<dbReference type="OrthoDB" id="112777at2"/>
<evidence type="ECO:0000313" key="2">
    <source>
        <dbReference type="EMBL" id="PWN72188.1"/>
    </source>
</evidence>
<feature type="domain" description="NAD-dependent epimerase/dehydratase" evidence="1">
    <location>
        <begin position="4"/>
        <end position="212"/>
    </location>
</feature>
<comment type="caution">
    <text evidence="2">The sequence shown here is derived from an EMBL/GenBank/DDBJ whole genome shotgun (WGS) entry which is preliminary data.</text>
</comment>
<keyword evidence="3" id="KW-1185">Reference proteome</keyword>
<protein>
    <submittedName>
        <fullName evidence="2">NAD-dependent dehydratase</fullName>
    </submittedName>
</protein>
<dbReference type="PANTHER" id="PTHR43245">
    <property type="entry name" value="BIFUNCTIONAL POLYMYXIN RESISTANCE PROTEIN ARNA"/>
    <property type="match status" value="1"/>
</dbReference>
<dbReference type="EMBL" id="PPED02000001">
    <property type="protein sequence ID" value="PWN72188.1"/>
    <property type="molecule type" value="Genomic_DNA"/>
</dbReference>
<evidence type="ECO:0000313" key="3">
    <source>
        <dbReference type="Proteomes" id="UP000236594"/>
    </source>
</evidence>
<dbReference type="InterPro" id="IPR050177">
    <property type="entry name" value="Lipid_A_modif_metabolic_enz"/>
</dbReference>
<dbReference type="AlphaFoldDB" id="A0A316XL89"/>
<dbReference type="SUPFAM" id="SSF51735">
    <property type="entry name" value="NAD(P)-binding Rossmann-fold domains"/>
    <property type="match status" value="1"/>
</dbReference>
<sequence>MQTILGANGQIGEELARELKRNFTSDIRIVSRNATKINDTDEVFSADLSIREKAIEAVRGSEIAYFTLGLPISSDLWEKQFLLILRNVIDACKINGTKLVFFDNTYMYPQDGRVLNENTLFAPVGRKGRVRRQMAEMVLKEIQSGELEAVICRAPEFYGPGKTQSITNTLIFNNIKEGKKLKVPLSTDKKRSLIWTPDASRATALIGNTPDAYGQTWHLPVDKSHPTYRKFIRMASDIYGKDLKYSVVPEFFFTIGSLFNQRVKELLELLPRYKHDNIFDDSKFRNRFPEFQVTDYKQGISHIRSEQLSGKQ</sequence>
<dbReference type="Pfam" id="PF01370">
    <property type="entry name" value="Epimerase"/>
    <property type="match status" value="1"/>
</dbReference>
<gene>
    <name evidence="2" type="ORF">C1631_006200</name>
</gene>
<dbReference type="Proteomes" id="UP000236594">
    <property type="component" value="Unassembled WGS sequence"/>
</dbReference>